<evidence type="ECO:0000256" key="3">
    <source>
        <dbReference type="SAM" id="MobiDB-lite"/>
    </source>
</evidence>
<dbReference type="EMBL" id="SWFT01000139">
    <property type="protein sequence ID" value="KAA8898600.1"/>
    <property type="molecule type" value="Genomic_DNA"/>
</dbReference>
<accession>A0A642UGP3</accession>
<protein>
    <recommendedName>
        <fullName evidence="2">rRNA-processing protein FYV7</fullName>
    </recommendedName>
</protein>
<comment type="similarity">
    <text evidence="1">Belongs to the FYV7 family.</text>
</comment>
<feature type="compositionally biased region" description="Basic residues" evidence="3">
    <location>
        <begin position="1"/>
        <end position="10"/>
    </location>
</feature>
<gene>
    <name evidence="4" type="ORF">DIURU_004620</name>
</gene>
<feature type="compositionally biased region" description="Basic residues" evidence="3">
    <location>
        <begin position="23"/>
        <end position="34"/>
    </location>
</feature>
<name>A0A642UGP3_DIURU</name>
<organism evidence="4 5">
    <name type="scientific">Diutina rugosa</name>
    <name type="common">Yeast</name>
    <name type="synonym">Candida rugosa</name>
    <dbReference type="NCBI Taxonomy" id="5481"/>
    <lineage>
        <taxon>Eukaryota</taxon>
        <taxon>Fungi</taxon>
        <taxon>Dikarya</taxon>
        <taxon>Ascomycota</taxon>
        <taxon>Saccharomycotina</taxon>
        <taxon>Pichiomycetes</taxon>
        <taxon>Debaryomycetaceae</taxon>
        <taxon>Diutina</taxon>
    </lineage>
</organism>
<feature type="compositionally biased region" description="Basic and acidic residues" evidence="3">
    <location>
        <begin position="37"/>
        <end position="71"/>
    </location>
</feature>
<keyword evidence="5" id="KW-1185">Reference proteome</keyword>
<sequence>MPPSRPYKRLVGKEAKTHEIKKALTHRARIRKNYFKLLEKEGYQPPEKPKSRHEADEAKDEAKEEADKANEDASDSQEDAATDKRQSESSKPKEAPKPMTYNDRRELIKQRKNEKRLRQLERVREQKQALESQEKLRQRHRARIDKRTRKGQPMMGPRINNLLDKIKKETK</sequence>
<feature type="compositionally biased region" description="Basic and acidic residues" evidence="3">
    <location>
        <begin position="81"/>
        <end position="136"/>
    </location>
</feature>
<evidence type="ECO:0000313" key="4">
    <source>
        <dbReference type="EMBL" id="KAA8898600.1"/>
    </source>
</evidence>
<dbReference type="GeneID" id="54783271"/>
<dbReference type="OrthoDB" id="2135053at2759"/>
<dbReference type="OMA" id="MGPKIDD"/>
<dbReference type="VEuPathDB" id="FungiDB:DIURU_004620"/>
<evidence type="ECO:0000256" key="1">
    <source>
        <dbReference type="ARBA" id="ARBA00006800"/>
    </source>
</evidence>
<dbReference type="Proteomes" id="UP000449547">
    <property type="component" value="Unassembled WGS sequence"/>
</dbReference>
<dbReference type="AlphaFoldDB" id="A0A642UGP3"/>
<reference evidence="4 5" key="1">
    <citation type="submission" date="2019-07" db="EMBL/GenBank/DDBJ databases">
        <title>Genome assembly of two rare yeast pathogens: Diutina rugosa and Trichomonascus ciferrii.</title>
        <authorList>
            <person name="Mixao V."/>
            <person name="Saus E."/>
            <person name="Hansen A."/>
            <person name="Lass-Flor C."/>
            <person name="Gabaldon T."/>
        </authorList>
    </citation>
    <scope>NUCLEOTIDE SEQUENCE [LARGE SCALE GENOMIC DNA]</scope>
    <source>
        <strain evidence="4 5">CBS 613</strain>
    </source>
</reference>
<evidence type="ECO:0000256" key="2">
    <source>
        <dbReference type="ARBA" id="ARBA00018780"/>
    </source>
</evidence>
<evidence type="ECO:0000313" key="5">
    <source>
        <dbReference type="Proteomes" id="UP000449547"/>
    </source>
</evidence>
<dbReference type="RefSeq" id="XP_034010584.1">
    <property type="nucleotide sequence ID" value="XM_034157514.1"/>
</dbReference>
<feature type="compositionally biased region" description="Basic and acidic residues" evidence="3">
    <location>
        <begin position="11"/>
        <end position="22"/>
    </location>
</feature>
<feature type="region of interest" description="Disordered" evidence="3">
    <location>
        <begin position="1"/>
        <end position="171"/>
    </location>
</feature>
<proteinExistence type="inferred from homology"/>
<comment type="caution">
    <text evidence="4">The sequence shown here is derived from an EMBL/GenBank/DDBJ whole genome shotgun (WGS) entry which is preliminary data.</text>
</comment>
<dbReference type="InterPro" id="IPR013730">
    <property type="entry name" value="Fyv7/TAP26"/>
</dbReference>
<dbReference type="Pfam" id="PF08524">
    <property type="entry name" value="rRNA_processing"/>
    <property type="match status" value="1"/>
</dbReference>
<feature type="compositionally biased region" description="Basic residues" evidence="3">
    <location>
        <begin position="137"/>
        <end position="150"/>
    </location>
</feature>